<evidence type="ECO:0000256" key="1">
    <source>
        <dbReference type="ARBA" id="ARBA00004430"/>
    </source>
</evidence>
<sequence length="834" mass="86750">MGEASSSAGAMAQTCLDALPEPLKEAIWQQLGLQDLAMAAAVCKAWAALTTTALGAKLELNAAGDLPLLVRQLNFLLLSGGDAALGATAAAAVATGRKKQRLLGYLPAAIHHVSKHCHAMQHVRLELPPPQAPLSAAAEAVAQAAAGLPWDGSVAAAATQSLLSTASTTGCPPVDGYALKLLAQSCPQLRSLRLVNVSSNRLVRANDSCLALLARSCPLLEELVLGHRGGEDCMFNPASPFYLEDLTDAGLKALASHSVHLRSLALLRCSRVADEGLSLVAQMCRQLTCLQLHDCPGISERGLLKVGEHCRQLLRLDCTVARRSNGLLPNGQWEEQLGFLALFTIAANCPLLEQLSVSEEGLEAPVLDDACMLCISHGCRRLRRLELRHCAAVTDAAATALAARCKGLQVLVLEHTGVGDAGLLALARGLPLLHTLRLSSLSGSLARLGPQSGGPHAPVPHGGAGGGGVVSDAGLLCIAQHCTALRDLAITGSRGVTDAGLMHLVHQPAAASASAAAAAAAAAGTSSGLVHGGALEAGLTLVAAQHLQQLPLKPPPQLPPQLLLQHPLAFHSQLTALTINHTAAKDGSVSSLLELCGQLRRLSLRGLLYNADSTVACLAASCRHLTALDLRHCSTLSDSGLAEAARLLFLRSLHLSFCVRITDSGLAQLAAPQGSSRVAGGSLDAQRCARQVVQAESGRGRAALHRGSASLDWHCAPQPAAQAAHRTGSCDVQQLPRPWDAEEQRLPAPPSAAAAAAGDGGWQEAGGSSRGGESLLQELELYHVPQVTHHGIRALLDACPHMQHVNIGKCRQVQVERLLPGPRVRLSACHYLSA</sequence>
<dbReference type="PANTHER" id="PTHR13382:SF21">
    <property type="entry name" value="OS12G0601000 PROTEIN"/>
    <property type="match status" value="1"/>
</dbReference>
<dbReference type="SUPFAM" id="SSF52047">
    <property type="entry name" value="RNI-like"/>
    <property type="match status" value="2"/>
</dbReference>
<gene>
    <name evidence="3" type="ORF">D9Q98_009970</name>
</gene>
<dbReference type="GO" id="GO:0005930">
    <property type="term" value="C:axoneme"/>
    <property type="evidence" value="ECO:0007669"/>
    <property type="project" value="UniProtKB-SubCell"/>
</dbReference>
<proteinExistence type="predicted"/>
<dbReference type="InterPro" id="IPR050648">
    <property type="entry name" value="F-box_LRR-repeat"/>
</dbReference>
<dbReference type="AlphaFoldDB" id="A0A9D4YSV8"/>
<dbReference type="InterPro" id="IPR001611">
    <property type="entry name" value="Leu-rich_rpt"/>
</dbReference>
<name>A0A9D4YSV8_CHLVU</name>
<evidence type="ECO:0000256" key="2">
    <source>
        <dbReference type="SAM" id="MobiDB-lite"/>
    </source>
</evidence>
<organism evidence="3 4">
    <name type="scientific">Chlorella vulgaris</name>
    <name type="common">Green alga</name>
    <dbReference type="NCBI Taxonomy" id="3077"/>
    <lineage>
        <taxon>Eukaryota</taxon>
        <taxon>Viridiplantae</taxon>
        <taxon>Chlorophyta</taxon>
        <taxon>core chlorophytes</taxon>
        <taxon>Trebouxiophyceae</taxon>
        <taxon>Chlorellales</taxon>
        <taxon>Chlorellaceae</taxon>
        <taxon>Chlorella clade</taxon>
        <taxon>Chlorella</taxon>
    </lineage>
</organism>
<dbReference type="InterPro" id="IPR036047">
    <property type="entry name" value="F-box-like_dom_sf"/>
</dbReference>
<dbReference type="InterPro" id="IPR006553">
    <property type="entry name" value="Leu-rich_rpt_Cys-con_subtyp"/>
</dbReference>
<dbReference type="SUPFAM" id="SSF81383">
    <property type="entry name" value="F-box domain"/>
    <property type="match status" value="1"/>
</dbReference>
<evidence type="ECO:0000313" key="4">
    <source>
        <dbReference type="Proteomes" id="UP001055712"/>
    </source>
</evidence>
<comment type="subcellular location">
    <subcellularLocation>
        <location evidence="1">Cytoplasm</location>
        <location evidence="1">Cytoskeleton</location>
        <location evidence="1">Cilium axoneme</location>
    </subcellularLocation>
</comment>
<dbReference type="InterPro" id="IPR032675">
    <property type="entry name" value="LRR_dom_sf"/>
</dbReference>
<dbReference type="Gene3D" id="3.80.10.10">
    <property type="entry name" value="Ribonuclease Inhibitor"/>
    <property type="match status" value="3"/>
</dbReference>
<dbReference type="PANTHER" id="PTHR13382">
    <property type="entry name" value="MITOCHONDRIAL ATP SYNTHASE COUPLING FACTOR B"/>
    <property type="match status" value="1"/>
</dbReference>
<keyword evidence="4" id="KW-1185">Reference proteome</keyword>
<evidence type="ECO:0008006" key="5">
    <source>
        <dbReference type="Google" id="ProtNLM"/>
    </source>
</evidence>
<dbReference type="Proteomes" id="UP001055712">
    <property type="component" value="Unassembled WGS sequence"/>
</dbReference>
<protein>
    <recommendedName>
        <fullName evidence="5">F-box domain-containing protein</fullName>
    </recommendedName>
</protein>
<reference evidence="3" key="1">
    <citation type="journal article" date="2019" name="Plant J.">
        <title>Chlorella vulgaris genome assembly and annotation reveals the molecular basis for metabolic acclimation to high light conditions.</title>
        <authorList>
            <person name="Cecchin M."/>
            <person name="Marcolungo L."/>
            <person name="Rossato M."/>
            <person name="Girolomoni L."/>
            <person name="Cosentino E."/>
            <person name="Cuine S."/>
            <person name="Li-Beisson Y."/>
            <person name="Delledonne M."/>
            <person name="Ballottari M."/>
        </authorList>
    </citation>
    <scope>NUCLEOTIDE SEQUENCE</scope>
    <source>
        <strain evidence="3">211/11P</strain>
    </source>
</reference>
<dbReference type="SMART" id="SM00367">
    <property type="entry name" value="LRR_CC"/>
    <property type="match status" value="10"/>
</dbReference>
<dbReference type="OrthoDB" id="423607at2759"/>
<dbReference type="EMBL" id="SIDB01000013">
    <property type="protein sequence ID" value="KAI3424418.1"/>
    <property type="molecule type" value="Genomic_DNA"/>
</dbReference>
<evidence type="ECO:0000313" key="3">
    <source>
        <dbReference type="EMBL" id="KAI3424418.1"/>
    </source>
</evidence>
<dbReference type="Pfam" id="PF13516">
    <property type="entry name" value="LRR_6"/>
    <property type="match status" value="3"/>
</dbReference>
<reference evidence="3" key="2">
    <citation type="submission" date="2020-11" db="EMBL/GenBank/DDBJ databases">
        <authorList>
            <person name="Cecchin M."/>
            <person name="Marcolungo L."/>
            <person name="Rossato M."/>
            <person name="Girolomoni L."/>
            <person name="Cosentino E."/>
            <person name="Cuine S."/>
            <person name="Li-Beisson Y."/>
            <person name="Delledonne M."/>
            <person name="Ballottari M."/>
        </authorList>
    </citation>
    <scope>NUCLEOTIDE SEQUENCE</scope>
    <source>
        <strain evidence="3">211/11P</strain>
        <tissue evidence="3">Whole cell</tissue>
    </source>
</reference>
<feature type="compositionally biased region" description="Gly residues" evidence="2">
    <location>
        <begin position="758"/>
        <end position="770"/>
    </location>
</feature>
<feature type="region of interest" description="Disordered" evidence="2">
    <location>
        <begin position="743"/>
        <end position="771"/>
    </location>
</feature>
<accession>A0A9D4YSV8</accession>
<comment type="caution">
    <text evidence="3">The sequence shown here is derived from an EMBL/GenBank/DDBJ whole genome shotgun (WGS) entry which is preliminary data.</text>
</comment>